<feature type="compositionally biased region" description="Basic and acidic residues" evidence="1">
    <location>
        <begin position="651"/>
        <end position="673"/>
    </location>
</feature>
<keyword evidence="2" id="KW-1133">Transmembrane helix</keyword>
<keyword evidence="2" id="KW-0812">Transmembrane</keyword>
<dbReference type="AlphaFoldDB" id="A0A1A8X8P7"/>
<dbReference type="EMBL" id="FLQV01001768">
    <property type="protein sequence ID" value="SBT00194.1"/>
    <property type="molecule type" value="Genomic_DNA"/>
</dbReference>
<feature type="region of interest" description="Disordered" evidence="1">
    <location>
        <begin position="201"/>
        <end position="387"/>
    </location>
</feature>
<protein>
    <submittedName>
        <fullName evidence="3">STP1 protein</fullName>
    </submittedName>
</protein>
<proteinExistence type="predicted"/>
<evidence type="ECO:0000313" key="3">
    <source>
        <dbReference type="EMBL" id="SBT00194.1"/>
    </source>
</evidence>
<keyword evidence="2" id="KW-0472">Membrane</keyword>
<evidence type="ECO:0000313" key="4">
    <source>
        <dbReference type="Proteomes" id="UP000078546"/>
    </source>
</evidence>
<feature type="region of interest" description="Disordered" evidence="1">
    <location>
        <begin position="447"/>
        <end position="679"/>
    </location>
</feature>
<feature type="compositionally biased region" description="Polar residues" evidence="1">
    <location>
        <begin position="263"/>
        <end position="290"/>
    </location>
</feature>
<sequence>MNRQIGDSPLQIVQAVEFKRKVKEHIRKLILKHGQFKCGLIYDKLCNELDSFINKTKEQTLKDQTPQATNIFNLRWNNEEVSFINNTFLEFGFKNLCYPKGSLKYSGNLRKLIQKFMQFCGEKEGRRTNAEGTNKYSECIAYNRWIDTERQSFQRDYLTIVAKMTQTKLLKYFRVLKNSDEFDPNKEYLKYKLDCSNYSGAPTPKFPRQRLPGTTVIHSKPKGPDLSINGKKTKKPNGENVPKVPVEGKKDMNDAQPPKDTKSSGSDTGTAITPTVTQLDNRSTEVTDPNSKVPPPTPVPGNKVQNPTEQPGGTPVIQLKPAQPTVTTNDLVRDTPQSSSPGLILSPSTSPPLGSSPPPGSGKDSGPDIVPPSIKVTDSQITTDSSSLPTSTIISVTSANAETRPTSTISTLPSLIPVTVTTSDPTTVTLSDPTTVTLSDSATVTKSALSPELSPGQAKTPVLDPFVSASPASSTGVSTSATTSTVTTTTTITTRTSDTSTTMSTSQGPVTSTVQDSSTSLSQDPNHTSLINDPKRLPTPDDSDNQQISSHSPKPGETHAITPVLTNSGDPGNSPVTTLTSGTQEKSNDQTQVSQAPLSVITSQDSALTPSMTGDTIDNNPQTSTKQMDQQIKRTASHHPAKISVISSATDKNRDHVNASKDKTSSTTRDDSILRNNTNDNSNIIPEGFPPLMHIIPTLLVIMATITTFFLLYKYTPFGFLLGKNKKKKNLRRIFGTPEEPAYKSIHKIAYERGHNLEGQIMENDVYIKLININGYKKAIKRKKKKKKTTLIEVHMEILEEYKNNEWELHKNDFLEICLQGFIYKENDIYSHFTNSELPVNNVKNEKTIQDIEKQENLWNYWIENQRDILEKWKEKEWFQILKNDWKKEKQIYQKEIYNLEENILKELKANSLDSQKFIWKEWILKQATHMEMFKQEEWFKSIINEQNKKKDNYGMKEYNNISNTNTIVIQNKKTHDELYRKTCIIEKVMIQIHMMVLEECVKEDIIKNKELYLDNFIQDINNQNNQDQKQNLLEENNNDLNVFNS</sequence>
<dbReference type="Proteomes" id="UP000078546">
    <property type="component" value="Unassembled WGS sequence"/>
</dbReference>
<organism evidence="3 4">
    <name type="scientific">Plasmodium ovale curtisi</name>
    <dbReference type="NCBI Taxonomy" id="864141"/>
    <lineage>
        <taxon>Eukaryota</taxon>
        <taxon>Sar</taxon>
        <taxon>Alveolata</taxon>
        <taxon>Apicomplexa</taxon>
        <taxon>Aconoidasida</taxon>
        <taxon>Haemosporida</taxon>
        <taxon>Plasmodiidae</taxon>
        <taxon>Plasmodium</taxon>
        <taxon>Plasmodium (Plasmodium)</taxon>
    </lineage>
</organism>
<feature type="transmembrane region" description="Helical" evidence="2">
    <location>
        <begin position="699"/>
        <end position="723"/>
    </location>
</feature>
<feature type="compositionally biased region" description="Basic and acidic residues" evidence="1">
    <location>
        <begin position="246"/>
        <end position="262"/>
    </location>
</feature>
<gene>
    <name evidence="3" type="ORF">POVCU1_058290</name>
</gene>
<feature type="compositionally biased region" description="Polar residues" evidence="1">
    <location>
        <begin position="376"/>
        <end position="387"/>
    </location>
</feature>
<evidence type="ECO:0000256" key="2">
    <source>
        <dbReference type="SAM" id="Phobius"/>
    </source>
</evidence>
<feature type="compositionally biased region" description="Polar residues" evidence="1">
    <location>
        <begin position="564"/>
        <end position="634"/>
    </location>
</feature>
<accession>A0A1A8X8P7</accession>
<feature type="compositionally biased region" description="Low complexity" evidence="1">
    <location>
        <begin position="336"/>
        <end position="353"/>
    </location>
</feature>
<feature type="compositionally biased region" description="Polar residues" evidence="1">
    <location>
        <begin position="507"/>
        <end position="531"/>
    </location>
</feature>
<evidence type="ECO:0000256" key="1">
    <source>
        <dbReference type="SAM" id="MobiDB-lite"/>
    </source>
</evidence>
<reference evidence="4" key="1">
    <citation type="submission" date="2016-05" db="EMBL/GenBank/DDBJ databases">
        <authorList>
            <person name="Naeem Raeece"/>
        </authorList>
    </citation>
    <scope>NUCLEOTIDE SEQUENCE [LARGE SCALE GENOMIC DNA]</scope>
</reference>
<name>A0A1A8X8P7_PLAOA</name>
<feature type="compositionally biased region" description="Low complexity" evidence="1">
    <location>
        <begin position="467"/>
        <end position="506"/>
    </location>
</feature>